<dbReference type="Gene3D" id="3.40.30.10">
    <property type="entry name" value="Glutaredoxin"/>
    <property type="match status" value="1"/>
</dbReference>
<dbReference type="NCBIfam" id="TIGR02174">
    <property type="entry name" value="CXXU_selWTH"/>
    <property type="match status" value="1"/>
</dbReference>
<dbReference type="Pfam" id="PF10262">
    <property type="entry name" value="Rdx"/>
    <property type="match status" value="1"/>
</dbReference>
<dbReference type="EMBL" id="CAUYUE010000010">
    <property type="protein sequence ID" value="CAK0784128.1"/>
    <property type="molecule type" value="Genomic_DNA"/>
</dbReference>
<keyword evidence="1" id="KW-0732">Signal</keyword>
<dbReference type="PANTHER" id="PTHR13544">
    <property type="entry name" value="SELENOPROTEIN T"/>
    <property type="match status" value="1"/>
</dbReference>
<dbReference type="SUPFAM" id="SSF52833">
    <property type="entry name" value="Thioredoxin-like"/>
    <property type="match status" value="1"/>
</dbReference>
<dbReference type="Proteomes" id="UP001314263">
    <property type="component" value="Unassembled WGS sequence"/>
</dbReference>
<evidence type="ECO:0000256" key="2">
    <source>
        <dbReference type="ARBA" id="ARBA00023284"/>
    </source>
</evidence>
<dbReference type="InterPro" id="IPR011893">
    <property type="entry name" value="Selenoprotein_Rdx-typ"/>
</dbReference>
<dbReference type="GO" id="GO:0005789">
    <property type="term" value="C:endoplasmic reticulum membrane"/>
    <property type="evidence" value="ECO:0007669"/>
    <property type="project" value="TreeGrafter"/>
</dbReference>
<dbReference type="AlphaFoldDB" id="A0AAV1I9S6"/>
<reference evidence="3 4" key="1">
    <citation type="submission" date="2023-10" db="EMBL/GenBank/DDBJ databases">
        <authorList>
            <person name="Maclean D."/>
            <person name="Macfadyen A."/>
        </authorList>
    </citation>
    <scope>NUCLEOTIDE SEQUENCE [LARGE SCALE GENOMIC DNA]</scope>
</reference>
<evidence type="ECO:0000256" key="1">
    <source>
        <dbReference type="ARBA" id="ARBA00022729"/>
    </source>
</evidence>
<organism evidence="3 4">
    <name type="scientific">Coccomyxa viridis</name>
    <dbReference type="NCBI Taxonomy" id="1274662"/>
    <lineage>
        <taxon>Eukaryota</taxon>
        <taxon>Viridiplantae</taxon>
        <taxon>Chlorophyta</taxon>
        <taxon>core chlorophytes</taxon>
        <taxon>Trebouxiophyceae</taxon>
        <taxon>Trebouxiophyceae incertae sedis</taxon>
        <taxon>Coccomyxaceae</taxon>
        <taxon>Coccomyxa</taxon>
    </lineage>
</organism>
<dbReference type="GO" id="GO:0004791">
    <property type="term" value="F:thioredoxin-disulfide reductase (NADPH) activity"/>
    <property type="evidence" value="ECO:0007669"/>
    <property type="project" value="TreeGrafter"/>
</dbReference>
<dbReference type="PANTHER" id="PTHR13544:SF0">
    <property type="entry name" value="THIOREDOXIN REDUCTASE-LIKE SELENOPROTEIN T"/>
    <property type="match status" value="1"/>
</dbReference>
<gene>
    <name evidence="3" type="ORF">CVIRNUC_007331</name>
</gene>
<keyword evidence="2" id="KW-0676">Redox-active center</keyword>
<evidence type="ECO:0008006" key="5">
    <source>
        <dbReference type="Google" id="ProtNLM"/>
    </source>
</evidence>
<sequence>MQAQQVLRQRFPGMEVVPSTYPVSPQKALLAQVVMGLQFGGIAAVLAGDKIFPALGMEMPQLLAQMQEKRMGVVMGIWLLGNAAQNQLTSTGAFEVFYDGKKMHSKLGTGRVPSMEELISSIELAMGS</sequence>
<protein>
    <recommendedName>
        <fullName evidence="5">Selenoprotein T</fullName>
    </recommendedName>
</protein>
<evidence type="ECO:0000313" key="3">
    <source>
        <dbReference type="EMBL" id="CAK0784128.1"/>
    </source>
</evidence>
<evidence type="ECO:0000313" key="4">
    <source>
        <dbReference type="Proteomes" id="UP001314263"/>
    </source>
</evidence>
<keyword evidence="4" id="KW-1185">Reference proteome</keyword>
<name>A0AAV1I9S6_9CHLO</name>
<proteinExistence type="predicted"/>
<dbReference type="GO" id="GO:0045454">
    <property type="term" value="P:cell redox homeostasis"/>
    <property type="evidence" value="ECO:0007669"/>
    <property type="project" value="TreeGrafter"/>
</dbReference>
<comment type="caution">
    <text evidence="3">The sequence shown here is derived from an EMBL/GenBank/DDBJ whole genome shotgun (WGS) entry which is preliminary data.</text>
</comment>
<dbReference type="InterPro" id="IPR036249">
    <property type="entry name" value="Thioredoxin-like_sf"/>
</dbReference>
<accession>A0AAV1I9S6</accession>
<dbReference type="InterPro" id="IPR019389">
    <property type="entry name" value="Selenoprotein_T"/>
</dbReference>